<evidence type="ECO:0000256" key="6">
    <source>
        <dbReference type="PROSITE-ProRule" id="PRU01211"/>
    </source>
</evidence>
<comment type="caution">
    <text evidence="6">Lacks conserved residue(s) required for the propagation of feature annotation.</text>
</comment>
<evidence type="ECO:0000256" key="3">
    <source>
        <dbReference type="ARBA" id="ARBA00022801"/>
    </source>
</evidence>
<feature type="chain" id="PRO_5005733239" description="Metalloendopeptidase" evidence="7">
    <location>
        <begin position="17"/>
        <end position="367"/>
    </location>
</feature>
<dbReference type="PROSITE" id="PS51864">
    <property type="entry name" value="ASTACIN"/>
    <property type="match status" value="1"/>
</dbReference>
<dbReference type="SUPFAM" id="SSF55486">
    <property type="entry name" value="Metalloproteases ('zincins'), catalytic domain"/>
    <property type="match status" value="1"/>
</dbReference>
<evidence type="ECO:0000313" key="10">
    <source>
        <dbReference type="WBParaSite" id="PTRK_0000372400.1"/>
    </source>
</evidence>
<accession>A0A0N4Z8U0</accession>
<dbReference type="WBParaSite" id="PTRK_0000372400.1">
    <property type="protein sequence ID" value="PTRK_0000372400.1"/>
    <property type="gene ID" value="PTRK_0000372400"/>
</dbReference>
<evidence type="ECO:0000259" key="8">
    <source>
        <dbReference type="PROSITE" id="PS51864"/>
    </source>
</evidence>
<dbReference type="GO" id="GO:0006508">
    <property type="term" value="P:proteolysis"/>
    <property type="evidence" value="ECO:0007669"/>
    <property type="project" value="UniProtKB-KW"/>
</dbReference>
<feature type="domain" description="Peptidase M12A" evidence="8">
    <location>
        <begin position="26"/>
        <end position="229"/>
    </location>
</feature>
<reference evidence="10" key="1">
    <citation type="submission" date="2017-02" db="UniProtKB">
        <authorList>
            <consortium name="WormBaseParasite"/>
        </authorList>
    </citation>
    <scope>IDENTIFICATION</scope>
</reference>
<dbReference type="PANTHER" id="PTHR10127">
    <property type="entry name" value="DISCOIDIN, CUB, EGF, LAMININ , AND ZINC METALLOPROTEASE DOMAIN CONTAINING"/>
    <property type="match status" value="1"/>
</dbReference>
<protein>
    <recommendedName>
        <fullName evidence="7">Metalloendopeptidase</fullName>
        <ecNumber evidence="7">3.4.24.-</ecNumber>
    </recommendedName>
</protein>
<evidence type="ECO:0000256" key="7">
    <source>
        <dbReference type="RuleBase" id="RU361183"/>
    </source>
</evidence>
<keyword evidence="3 7" id="KW-0378">Hydrolase</keyword>
<organism evidence="9 10">
    <name type="scientific">Parastrongyloides trichosuri</name>
    <name type="common">Possum-specific nematode worm</name>
    <dbReference type="NCBI Taxonomy" id="131310"/>
    <lineage>
        <taxon>Eukaryota</taxon>
        <taxon>Metazoa</taxon>
        <taxon>Ecdysozoa</taxon>
        <taxon>Nematoda</taxon>
        <taxon>Chromadorea</taxon>
        <taxon>Rhabditida</taxon>
        <taxon>Tylenchina</taxon>
        <taxon>Panagrolaimomorpha</taxon>
        <taxon>Strongyloidoidea</taxon>
        <taxon>Strongyloididae</taxon>
        <taxon>Parastrongyloides</taxon>
    </lineage>
</organism>
<keyword evidence="5 7" id="KW-0482">Metalloprotease</keyword>
<keyword evidence="1 7" id="KW-0645">Protease</keyword>
<dbReference type="Pfam" id="PF01400">
    <property type="entry name" value="Astacin"/>
    <property type="match status" value="1"/>
</dbReference>
<dbReference type="AlphaFoldDB" id="A0A0N4Z8U0"/>
<feature type="signal peptide" evidence="7">
    <location>
        <begin position="1"/>
        <end position="16"/>
    </location>
</feature>
<dbReference type="EC" id="3.4.24.-" evidence="7"/>
<proteinExistence type="predicted"/>
<keyword evidence="9" id="KW-1185">Reference proteome</keyword>
<dbReference type="InterPro" id="IPR024079">
    <property type="entry name" value="MetalloPept_cat_dom_sf"/>
</dbReference>
<keyword evidence="4 7" id="KW-0862">Zinc</keyword>
<dbReference type="InterPro" id="IPR001506">
    <property type="entry name" value="Peptidase_M12A"/>
</dbReference>
<keyword evidence="7" id="KW-0732">Signal</keyword>
<evidence type="ECO:0000256" key="2">
    <source>
        <dbReference type="ARBA" id="ARBA00022723"/>
    </source>
</evidence>
<dbReference type="GO" id="GO:0004222">
    <property type="term" value="F:metalloendopeptidase activity"/>
    <property type="evidence" value="ECO:0007669"/>
    <property type="project" value="UniProtKB-UniRule"/>
</dbReference>
<evidence type="ECO:0000256" key="1">
    <source>
        <dbReference type="ARBA" id="ARBA00022670"/>
    </source>
</evidence>
<dbReference type="Gene3D" id="3.40.390.10">
    <property type="entry name" value="Collagenase (Catalytic Domain)"/>
    <property type="match status" value="1"/>
</dbReference>
<sequence length="367" mass="42609">MIIFLIWIAFIHSSIQDTLFQENHDMIIRSKRDILKEGNEMPICYFLLLGETDKNIEIALNLINEETCLTFTKINRFPVKSKNKCRSFLIYIEHQFNSKGYGNQIIHLKKDCLKNPKCILKLSVQALGLMSSHLRKDRDRFVTIHEDNIDKRDMIYFNTVNDSLTESFGLGYDFSSITHPRKDWLSNNNKPTITSRHGLDLYTNMMGQKSQLSFTDTQLINKHYCRKCPGKNNCKHGGYLSYKDCNKCICPSGFTGNKCENIQSDKQWTRQEINTLEGRRLHVSFLNFKSSAPVPCAPGRGLELHYEQTNISSPLILCGTYSSFSFTTDSNYILLRYNGKKEDISFRIHLIRHDFISKQKRRARKSA</sequence>
<name>A0A0N4Z8U0_PARTI</name>
<dbReference type="PANTHER" id="PTHR10127:SF780">
    <property type="entry name" value="METALLOENDOPEPTIDASE"/>
    <property type="match status" value="1"/>
</dbReference>
<evidence type="ECO:0000313" key="9">
    <source>
        <dbReference type="Proteomes" id="UP000038045"/>
    </source>
</evidence>
<dbReference type="PRINTS" id="PR00480">
    <property type="entry name" value="ASTACIN"/>
</dbReference>
<dbReference type="GO" id="GO:0046872">
    <property type="term" value="F:metal ion binding"/>
    <property type="evidence" value="ECO:0007669"/>
    <property type="project" value="UniProtKB-KW"/>
</dbReference>
<comment type="cofactor">
    <cofactor evidence="7">
        <name>Zn(2+)</name>
        <dbReference type="ChEBI" id="CHEBI:29105"/>
    </cofactor>
    <text evidence="7">Binds 1 zinc ion per subunit.</text>
</comment>
<keyword evidence="2 7" id="KW-0479">Metal-binding</keyword>
<evidence type="ECO:0000256" key="4">
    <source>
        <dbReference type="ARBA" id="ARBA00022833"/>
    </source>
</evidence>
<evidence type="ECO:0000256" key="5">
    <source>
        <dbReference type="ARBA" id="ARBA00023049"/>
    </source>
</evidence>
<dbReference type="Proteomes" id="UP000038045">
    <property type="component" value="Unplaced"/>
</dbReference>